<comment type="caution">
    <text evidence="2">The sequence shown here is derived from an EMBL/GenBank/DDBJ whole genome shotgun (WGS) entry which is preliminary data.</text>
</comment>
<evidence type="ECO:0000259" key="1">
    <source>
        <dbReference type="Pfam" id="PF04015"/>
    </source>
</evidence>
<dbReference type="AlphaFoldDB" id="A0A7C4ATD8"/>
<dbReference type="Pfam" id="PF04015">
    <property type="entry name" value="DUF362"/>
    <property type="match status" value="1"/>
</dbReference>
<name>A0A7C4ATD8_9BACT</name>
<sequence>MDKKIVSVTPYEEPLTSVREAVRLCGGFNGLASNAKVFVKPNIVFWSKAIPFPKWGVITTSRVVHDAVALLKEFGVSDITIGEGSVLFNPKDHATPAHAFEYLGYNRLRDRFGVKVVNVFERPFEKTDLGDGVELNFNADFLASDFVVNLPVLKTHAQTVVSLGIKNLKGLIDVNSRKKCHSADASRDLHFMVAHLANRLPECLTILDGIYTNERGPGFDGKMRRSNVLVASRDVLSADKVGAKILGYDVTQVPHLCHAARRLGRPTDLSDVEIVGAAIENFAMKLHYAFAYNEDNTLPLPFEKMGIKGLSYPKYDDTICTYCSVLTGIILTSIAFAWQGAAWDDVEILTGKVMKPNPGKKHTILLGKCLYEANRDHPNIENMIAIKTCPPSPQAVVKALHKVGIMVNPAIFDHIEESPGFFMDRYTGKPEFDESLFRVQ</sequence>
<dbReference type="InterPro" id="IPR007160">
    <property type="entry name" value="DUF362"/>
</dbReference>
<dbReference type="EMBL" id="DTGT01000427">
    <property type="protein sequence ID" value="HGH62228.1"/>
    <property type="molecule type" value="Genomic_DNA"/>
</dbReference>
<protein>
    <submittedName>
        <fullName evidence="2">DUF362 domain-containing protein</fullName>
    </submittedName>
</protein>
<organism evidence="2">
    <name type="scientific">Desulfomonile tiedjei</name>
    <dbReference type="NCBI Taxonomy" id="2358"/>
    <lineage>
        <taxon>Bacteria</taxon>
        <taxon>Pseudomonadati</taxon>
        <taxon>Thermodesulfobacteriota</taxon>
        <taxon>Desulfomonilia</taxon>
        <taxon>Desulfomonilales</taxon>
        <taxon>Desulfomonilaceae</taxon>
        <taxon>Desulfomonile</taxon>
    </lineage>
</organism>
<reference evidence="2" key="1">
    <citation type="journal article" date="2020" name="mSystems">
        <title>Genome- and Community-Level Interaction Insights into Carbon Utilization and Element Cycling Functions of Hydrothermarchaeota in Hydrothermal Sediment.</title>
        <authorList>
            <person name="Zhou Z."/>
            <person name="Liu Y."/>
            <person name="Xu W."/>
            <person name="Pan J."/>
            <person name="Luo Z.H."/>
            <person name="Li M."/>
        </authorList>
    </citation>
    <scope>NUCLEOTIDE SEQUENCE [LARGE SCALE GENOMIC DNA]</scope>
    <source>
        <strain evidence="2">SpSt-769</strain>
    </source>
</reference>
<evidence type="ECO:0000313" key="2">
    <source>
        <dbReference type="EMBL" id="HGH62228.1"/>
    </source>
</evidence>
<accession>A0A7C4ATD8</accession>
<proteinExistence type="predicted"/>
<gene>
    <name evidence="2" type="ORF">ENV54_13125</name>
</gene>
<feature type="domain" description="DUF362" evidence="1">
    <location>
        <begin position="37"/>
        <end position="243"/>
    </location>
</feature>